<reference evidence="1 2" key="1">
    <citation type="submission" date="2015-11" db="EMBL/GenBank/DDBJ databases">
        <title>Description and complete genome sequence of a novel strain predominating in hypersaline microbial mats and representing a new family of the Bacteriodetes phylum.</title>
        <authorList>
            <person name="Spring S."/>
            <person name="Bunk B."/>
            <person name="Sproer C."/>
            <person name="Klenk H.-P."/>
        </authorList>
    </citation>
    <scope>NUCLEOTIDE SEQUENCE [LARGE SCALE GENOMIC DNA]</scope>
    <source>
        <strain evidence="1 2">L21-Spi-D4</strain>
    </source>
</reference>
<sequence length="218" mass="25243">MPSFIKKIVRVLFPKSLRESIGPYLPRFYKVNTYLKSGLNKELPLPEIDTRYEVREVGVKDIPALKEAHLTRGRNIYELKVPPRLKSPDWVGLSVFDKRNGRIAYIAWVVTNSIPYIEEFGLKLKSNQFLVKDGYCVPEYRHQGLHTRMEIERLNYCFRNDATEVFIQIHDANKGGVKSVLGNGYTFYQSDLVIAIGGLNIYRPIFAFLKNPFKKIVK</sequence>
<dbReference type="AlphaFoldDB" id="A0A0S2I0B9"/>
<proteinExistence type="predicted"/>
<dbReference type="EMBL" id="CP013118">
    <property type="protein sequence ID" value="ALO15770.1"/>
    <property type="molecule type" value="Genomic_DNA"/>
</dbReference>
<evidence type="ECO:0000313" key="2">
    <source>
        <dbReference type="Proteomes" id="UP000064893"/>
    </source>
</evidence>
<dbReference type="InterPro" id="IPR016181">
    <property type="entry name" value="Acyl_CoA_acyltransferase"/>
</dbReference>
<evidence type="ECO:0000313" key="1">
    <source>
        <dbReference type="EMBL" id="ALO15770.1"/>
    </source>
</evidence>
<accession>A0A0S2I0B9</accession>
<dbReference type="STRING" id="1307839.L21SP5_02137"/>
<dbReference type="OrthoDB" id="1450704at2"/>
<evidence type="ECO:0008006" key="3">
    <source>
        <dbReference type="Google" id="ProtNLM"/>
    </source>
</evidence>
<dbReference type="KEGG" id="blq:L21SP5_02137"/>
<gene>
    <name evidence="1" type="ORF">L21SP5_02137</name>
</gene>
<dbReference type="SUPFAM" id="SSF55729">
    <property type="entry name" value="Acyl-CoA N-acyltransferases (Nat)"/>
    <property type="match status" value="1"/>
</dbReference>
<dbReference type="RefSeq" id="WP_057953202.1">
    <property type="nucleotide sequence ID" value="NZ_CP013118.1"/>
</dbReference>
<keyword evidence="2" id="KW-1185">Reference proteome</keyword>
<dbReference type="Proteomes" id="UP000064893">
    <property type="component" value="Chromosome"/>
</dbReference>
<organism evidence="1 2">
    <name type="scientific">Salinivirga cyanobacteriivorans</name>
    <dbReference type="NCBI Taxonomy" id="1307839"/>
    <lineage>
        <taxon>Bacteria</taxon>
        <taxon>Pseudomonadati</taxon>
        <taxon>Bacteroidota</taxon>
        <taxon>Bacteroidia</taxon>
        <taxon>Bacteroidales</taxon>
        <taxon>Salinivirgaceae</taxon>
        <taxon>Salinivirga</taxon>
    </lineage>
</organism>
<protein>
    <recommendedName>
        <fullName evidence="3">N-acetyltransferase domain-containing protein</fullName>
    </recommendedName>
</protein>
<name>A0A0S2I0B9_9BACT</name>
<dbReference type="Gene3D" id="3.40.630.30">
    <property type="match status" value="1"/>
</dbReference>